<feature type="repeat" description="ANK" evidence="3">
    <location>
        <begin position="230"/>
        <end position="255"/>
    </location>
</feature>
<proteinExistence type="predicted"/>
<feature type="repeat" description="ANK" evidence="3">
    <location>
        <begin position="437"/>
        <end position="469"/>
    </location>
</feature>
<feature type="repeat" description="ANK" evidence="3">
    <location>
        <begin position="371"/>
        <end position="403"/>
    </location>
</feature>
<gene>
    <name evidence="4" type="primary">trpa-1_1</name>
    <name evidence="4" type="ORF">FJT64_002133</name>
</gene>
<evidence type="ECO:0000313" key="4">
    <source>
        <dbReference type="EMBL" id="KAF0308713.1"/>
    </source>
</evidence>
<dbReference type="InterPro" id="IPR002110">
    <property type="entry name" value="Ankyrin_rpt"/>
</dbReference>
<dbReference type="PANTHER" id="PTHR24166:SF48">
    <property type="entry name" value="PROTEIN VAPYRIN"/>
    <property type="match status" value="1"/>
</dbReference>
<organism evidence="4 5">
    <name type="scientific">Amphibalanus amphitrite</name>
    <name type="common">Striped barnacle</name>
    <name type="synonym">Balanus amphitrite</name>
    <dbReference type="NCBI Taxonomy" id="1232801"/>
    <lineage>
        <taxon>Eukaryota</taxon>
        <taxon>Metazoa</taxon>
        <taxon>Ecdysozoa</taxon>
        <taxon>Arthropoda</taxon>
        <taxon>Crustacea</taxon>
        <taxon>Multicrustacea</taxon>
        <taxon>Cirripedia</taxon>
        <taxon>Thoracica</taxon>
        <taxon>Thoracicalcarea</taxon>
        <taxon>Balanomorpha</taxon>
        <taxon>Balanoidea</taxon>
        <taxon>Balanidae</taxon>
        <taxon>Amphibalaninae</taxon>
        <taxon>Amphibalanus</taxon>
    </lineage>
</organism>
<reference evidence="4 5" key="1">
    <citation type="submission" date="2019-07" db="EMBL/GenBank/DDBJ databases">
        <title>Draft genome assembly of a fouling barnacle, Amphibalanus amphitrite (Darwin, 1854): The first reference genome for Thecostraca.</title>
        <authorList>
            <person name="Kim W."/>
        </authorList>
    </citation>
    <scope>NUCLEOTIDE SEQUENCE [LARGE SCALE GENOMIC DNA]</scope>
    <source>
        <strain evidence="4">SNU_AA5</strain>
        <tissue evidence="4">Soma without cirri and trophi</tissue>
    </source>
</reference>
<dbReference type="InterPro" id="IPR050889">
    <property type="entry name" value="Dendritic_Spine_Reg/Scaffold"/>
</dbReference>
<feature type="repeat" description="ANK" evidence="3">
    <location>
        <begin position="154"/>
        <end position="186"/>
    </location>
</feature>
<dbReference type="SUPFAM" id="SSF48403">
    <property type="entry name" value="Ankyrin repeat"/>
    <property type="match status" value="1"/>
</dbReference>
<sequence>MRLLLDSLWNQPQRLQRRLNQLDSERLSPLHYAARYNRLETVRLLIKYGARANIRGEDGLTPLHYAARYRRQLPVAQAPVEERFSSTATVTPPTPPPEQEETVIDVLVDNGADVNAKDVYGLTSLHYAAMRGNDQAAQQLLQCSNVNPEAKDNQQMTPLHMAATYGYPTVTALLLKLDVPLRCVDEEQQTPLHSAAKGGHCRIVSMLIMAARERSGATVVKQMLADRDQRQNSALHLGVESGSLSTVELLVETGAADVNVVNDTGDSPLHGAVVGGQLDIVKMLVRVLLRHCQAPALVDFSDKYDNSPLHLACREGYLAIARALLDAGSRIDNKNEDEQTPLHVAAKYGRTAVVKELLHRDNLIITDQDEQQNTALHVAALEGHQLVVEALIEAGAAVVARNVHLWTPLDCASAKGWKNTVKILLANDSPVDPVDKSKTTPLHLAAREGHRSVVKVLLEAGALLSARDGNGKGALELAILNGHRDVVSTILQSDQWRDALNNVTQSARNVRVTPIRLLIKKYPDLAEEVFNMCTKTNGLEVGVSEMGRVRRW</sequence>
<keyword evidence="2 3" id="KW-0040">ANK repeat</keyword>
<comment type="caution">
    <text evidence="4">The sequence shown here is derived from an EMBL/GenBank/DDBJ whole genome shotgun (WGS) entry which is preliminary data.</text>
</comment>
<name>A0A6A4WRN8_AMPAM</name>
<dbReference type="AlphaFoldDB" id="A0A6A4WRN8"/>
<feature type="repeat" description="ANK" evidence="3">
    <location>
        <begin position="25"/>
        <end position="57"/>
    </location>
</feature>
<feature type="repeat" description="ANK" evidence="3">
    <location>
        <begin position="264"/>
        <end position="286"/>
    </location>
</feature>
<evidence type="ECO:0000256" key="2">
    <source>
        <dbReference type="ARBA" id="ARBA00023043"/>
    </source>
</evidence>
<keyword evidence="5" id="KW-1185">Reference proteome</keyword>
<dbReference type="InterPro" id="IPR036770">
    <property type="entry name" value="Ankyrin_rpt-contain_sf"/>
</dbReference>
<evidence type="ECO:0000313" key="5">
    <source>
        <dbReference type="Proteomes" id="UP000440578"/>
    </source>
</evidence>
<dbReference type="Pfam" id="PF13857">
    <property type="entry name" value="Ank_5"/>
    <property type="match status" value="1"/>
</dbReference>
<keyword evidence="1" id="KW-0677">Repeat</keyword>
<feature type="repeat" description="ANK" evidence="3">
    <location>
        <begin position="120"/>
        <end position="153"/>
    </location>
</feature>
<dbReference type="PANTHER" id="PTHR24166">
    <property type="entry name" value="ROLLING PEBBLES, ISOFORM B"/>
    <property type="match status" value="1"/>
</dbReference>
<feature type="repeat" description="ANK" evidence="3">
    <location>
        <begin position="304"/>
        <end position="336"/>
    </location>
</feature>
<dbReference type="EMBL" id="VIIS01000470">
    <property type="protein sequence ID" value="KAF0308713.1"/>
    <property type="molecule type" value="Genomic_DNA"/>
</dbReference>
<protein>
    <submittedName>
        <fullName evidence="4">Transient receptor potential cation channel subfamily A member 1</fullName>
    </submittedName>
</protein>
<feature type="repeat" description="ANK" evidence="3">
    <location>
        <begin position="337"/>
        <end position="360"/>
    </location>
</feature>
<keyword evidence="4" id="KW-0675">Receptor</keyword>
<dbReference type="PROSITE" id="PS50088">
    <property type="entry name" value="ANK_REPEAT"/>
    <property type="match status" value="9"/>
</dbReference>
<dbReference type="Gene3D" id="1.25.40.20">
    <property type="entry name" value="Ankyrin repeat-containing domain"/>
    <property type="match status" value="5"/>
</dbReference>
<evidence type="ECO:0000256" key="3">
    <source>
        <dbReference type="PROSITE-ProRule" id="PRU00023"/>
    </source>
</evidence>
<evidence type="ECO:0000256" key="1">
    <source>
        <dbReference type="ARBA" id="ARBA00022737"/>
    </source>
</evidence>
<dbReference type="PRINTS" id="PR01415">
    <property type="entry name" value="ANKYRIN"/>
</dbReference>
<accession>A0A6A4WRN8</accession>
<dbReference type="SMART" id="SM00248">
    <property type="entry name" value="ANK"/>
    <property type="match status" value="13"/>
</dbReference>
<dbReference type="Proteomes" id="UP000440578">
    <property type="component" value="Unassembled WGS sequence"/>
</dbReference>
<dbReference type="Pfam" id="PF12796">
    <property type="entry name" value="Ank_2"/>
    <property type="match status" value="4"/>
</dbReference>
<dbReference type="PROSITE" id="PS50297">
    <property type="entry name" value="ANK_REP_REGION"/>
    <property type="match status" value="7"/>
</dbReference>
<dbReference type="OrthoDB" id="1661883at2759"/>